<dbReference type="PROSITE" id="PS50011">
    <property type="entry name" value="PROTEIN_KINASE_DOM"/>
    <property type="match status" value="1"/>
</dbReference>
<gene>
    <name evidence="7" type="ORF">ACFPZN_14365</name>
</gene>
<evidence type="ECO:0000256" key="1">
    <source>
        <dbReference type="ARBA" id="ARBA00022679"/>
    </source>
</evidence>
<dbReference type="CDD" id="cd14014">
    <property type="entry name" value="STKc_PknB_like"/>
    <property type="match status" value="1"/>
</dbReference>
<accession>A0ABW0ZU38</accession>
<evidence type="ECO:0000259" key="6">
    <source>
        <dbReference type="PROSITE" id="PS50011"/>
    </source>
</evidence>
<dbReference type="Gene3D" id="1.10.510.10">
    <property type="entry name" value="Transferase(Phosphotransferase) domain 1"/>
    <property type="match status" value="1"/>
</dbReference>
<organism evidence="7 8">
    <name type="scientific">Actinomadura rugatobispora</name>
    <dbReference type="NCBI Taxonomy" id="1994"/>
    <lineage>
        <taxon>Bacteria</taxon>
        <taxon>Bacillati</taxon>
        <taxon>Actinomycetota</taxon>
        <taxon>Actinomycetes</taxon>
        <taxon>Streptosporangiales</taxon>
        <taxon>Thermomonosporaceae</taxon>
        <taxon>Actinomadura</taxon>
    </lineage>
</organism>
<keyword evidence="8" id="KW-1185">Reference proteome</keyword>
<dbReference type="EC" id="2.7.11.1" evidence="7"/>
<dbReference type="InterPro" id="IPR000719">
    <property type="entry name" value="Prot_kinase_dom"/>
</dbReference>
<feature type="domain" description="Protein kinase" evidence="6">
    <location>
        <begin position="15"/>
        <end position="273"/>
    </location>
</feature>
<evidence type="ECO:0000256" key="2">
    <source>
        <dbReference type="ARBA" id="ARBA00022741"/>
    </source>
</evidence>
<dbReference type="GO" id="GO:0004674">
    <property type="term" value="F:protein serine/threonine kinase activity"/>
    <property type="evidence" value="ECO:0007669"/>
    <property type="project" value="UniProtKB-EC"/>
</dbReference>
<reference evidence="8" key="1">
    <citation type="journal article" date="2019" name="Int. J. Syst. Evol. Microbiol.">
        <title>The Global Catalogue of Microorganisms (GCM) 10K type strain sequencing project: providing services to taxonomists for standard genome sequencing and annotation.</title>
        <authorList>
            <consortium name="The Broad Institute Genomics Platform"/>
            <consortium name="The Broad Institute Genome Sequencing Center for Infectious Disease"/>
            <person name="Wu L."/>
            <person name="Ma J."/>
        </authorList>
    </citation>
    <scope>NUCLEOTIDE SEQUENCE [LARGE SCALE GENOMIC DNA]</scope>
    <source>
        <strain evidence="8">KCTC 42087</strain>
    </source>
</reference>
<keyword evidence="4 5" id="KW-0067">ATP-binding</keyword>
<dbReference type="SUPFAM" id="SSF56112">
    <property type="entry name" value="Protein kinase-like (PK-like)"/>
    <property type="match status" value="1"/>
</dbReference>
<dbReference type="PANTHER" id="PTHR43289:SF34">
    <property type="entry name" value="SERINE_THREONINE-PROTEIN KINASE YBDM-RELATED"/>
    <property type="match status" value="1"/>
</dbReference>
<dbReference type="InterPro" id="IPR017441">
    <property type="entry name" value="Protein_kinase_ATP_BS"/>
</dbReference>
<dbReference type="EMBL" id="JBHSON010000017">
    <property type="protein sequence ID" value="MFC5746806.1"/>
    <property type="molecule type" value="Genomic_DNA"/>
</dbReference>
<evidence type="ECO:0000313" key="7">
    <source>
        <dbReference type="EMBL" id="MFC5746806.1"/>
    </source>
</evidence>
<dbReference type="Proteomes" id="UP001596074">
    <property type="component" value="Unassembled WGS sequence"/>
</dbReference>
<sequence length="331" mass="35465">MEALRPEDPRRTGDYRLLGRLGAGGMGRVFLGRSRTGRMVAVKLVHAELARDPRFRRRFRQEIDAARRVGGAWTAPVLDADPESDTPWVATGYVPGPTLSETVERHGPLPEATVLALASGLARALQAVHGRHLIHRDLKPSNVLVTIDGPRVIDFGIVRSVDAGVATRTGALIGSPGFMSPEQVRGTPLTPAGDIFCLGSVLAYTATGRQPFSVGDSGLHALLFRVAQEPPDLGDLSGPVRDLVESCLAKDPTRRPSLAEILDSLPPVPPSWLPPDVISELGCVSKSRPTALAWRLAPNRSLASAASLRDLAGEARLRHRLTGQVTRSRGT</sequence>
<evidence type="ECO:0000256" key="3">
    <source>
        <dbReference type="ARBA" id="ARBA00022777"/>
    </source>
</evidence>
<evidence type="ECO:0000313" key="8">
    <source>
        <dbReference type="Proteomes" id="UP001596074"/>
    </source>
</evidence>
<dbReference type="Gene3D" id="3.30.200.20">
    <property type="entry name" value="Phosphorylase Kinase, domain 1"/>
    <property type="match status" value="1"/>
</dbReference>
<protein>
    <submittedName>
        <fullName evidence="7">Serine/threonine-protein kinase</fullName>
        <ecNumber evidence="7">2.7.11.1</ecNumber>
    </submittedName>
</protein>
<proteinExistence type="predicted"/>
<comment type="caution">
    <text evidence="7">The sequence shown here is derived from an EMBL/GenBank/DDBJ whole genome shotgun (WGS) entry which is preliminary data.</text>
</comment>
<feature type="binding site" evidence="5">
    <location>
        <position position="43"/>
    </location>
    <ligand>
        <name>ATP</name>
        <dbReference type="ChEBI" id="CHEBI:30616"/>
    </ligand>
</feature>
<dbReference type="PROSITE" id="PS00108">
    <property type="entry name" value="PROTEIN_KINASE_ST"/>
    <property type="match status" value="1"/>
</dbReference>
<evidence type="ECO:0000256" key="4">
    <source>
        <dbReference type="ARBA" id="ARBA00022840"/>
    </source>
</evidence>
<keyword evidence="3 7" id="KW-0418">Kinase</keyword>
<dbReference type="Pfam" id="PF00069">
    <property type="entry name" value="Pkinase"/>
    <property type="match status" value="1"/>
</dbReference>
<keyword evidence="1 7" id="KW-0808">Transferase</keyword>
<dbReference type="SMART" id="SM00220">
    <property type="entry name" value="S_TKc"/>
    <property type="match status" value="1"/>
</dbReference>
<dbReference type="PROSITE" id="PS00107">
    <property type="entry name" value="PROTEIN_KINASE_ATP"/>
    <property type="match status" value="1"/>
</dbReference>
<name>A0ABW0ZU38_9ACTN</name>
<dbReference type="RefSeq" id="WP_378282428.1">
    <property type="nucleotide sequence ID" value="NZ_JBHSON010000017.1"/>
</dbReference>
<dbReference type="PANTHER" id="PTHR43289">
    <property type="entry name" value="MITOGEN-ACTIVATED PROTEIN KINASE KINASE KINASE 20-RELATED"/>
    <property type="match status" value="1"/>
</dbReference>
<keyword evidence="2 5" id="KW-0547">Nucleotide-binding</keyword>
<dbReference type="InterPro" id="IPR011009">
    <property type="entry name" value="Kinase-like_dom_sf"/>
</dbReference>
<dbReference type="InterPro" id="IPR008271">
    <property type="entry name" value="Ser/Thr_kinase_AS"/>
</dbReference>
<evidence type="ECO:0000256" key="5">
    <source>
        <dbReference type="PROSITE-ProRule" id="PRU10141"/>
    </source>
</evidence>